<dbReference type="CDD" id="cd06588">
    <property type="entry name" value="PhnB_like"/>
    <property type="match status" value="1"/>
</dbReference>
<feature type="domain" description="Glyoxalase/fosfomycin resistance/dioxygenase" evidence="1">
    <location>
        <begin position="9"/>
        <end position="133"/>
    </location>
</feature>
<gene>
    <name evidence="2" type="ORF">Q0812_04680</name>
</gene>
<name>A0ABT8SJH0_9CAUL</name>
<sequence length="142" mass="15946">MKIVTSLSFRGQCREAFEFYAQVLGGKVTAALPYGDGPPEMQTPEHMRDWLMHCWLEVGDQAIMGADMDVQWAPNIDKPKNGFDVTVHTDDLEQARRWFDGLSEGGKVVMPFAETFWSPGYGSLIDRFGVPWMVNTQGEVNG</sequence>
<dbReference type="InterPro" id="IPR028973">
    <property type="entry name" value="PhnB-like"/>
</dbReference>
<proteinExistence type="predicted"/>
<accession>A0ABT8SJH0</accession>
<dbReference type="Pfam" id="PF00903">
    <property type="entry name" value="Glyoxalase"/>
    <property type="match status" value="1"/>
</dbReference>
<evidence type="ECO:0000259" key="1">
    <source>
        <dbReference type="Pfam" id="PF00903"/>
    </source>
</evidence>
<dbReference type="RefSeq" id="WP_302109117.1">
    <property type="nucleotide sequence ID" value="NZ_JAUKTR010000001.1"/>
</dbReference>
<evidence type="ECO:0000313" key="3">
    <source>
        <dbReference type="Proteomes" id="UP001169063"/>
    </source>
</evidence>
<keyword evidence="3" id="KW-1185">Reference proteome</keyword>
<dbReference type="Proteomes" id="UP001169063">
    <property type="component" value="Unassembled WGS sequence"/>
</dbReference>
<evidence type="ECO:0000313" key="2">
    <source>
        <dbReference type="EMBL" id="MDO1558719.1"/>
    </source>
</evidence>
<dbReference type="InterPro" id="IPR029068">
    <property type="entry name" value="Glyas_Bleomycin-R_OHBP_Dase"/>
</dbReference>
<dbReference type="PANTHER" id="PTHR33990">
    <property type="entry name" value="PROTEIN YJDN-RELATED"/>
    <property type="match status" value="1"/>
</dbReference>
<comment type="caution">
    <text evidence="2">The sequence shown here is derived from an EMBL/GenBank/DDBJ whole genome shotgun (WGS) entry which is preliminary data.</text>
</comment>
<organism evidence="2 3">
    <name type="scientific">Peiella sedimenti</name>
    <dbReference type="NCBI Taxonomy" id="3061083"/>
    <lineage>
        <taxon>Bacteria</taxon>
        <taxon>Pseudomonadati</taxon>
        <taxon>Pseudomonadota</taxon>
        <taxon>Alphaproteobacteria</taxon>
        <taxon>Caulobacterales</taxon>
        <taxon>Caulobacteraceae</taxon>
        <taxon>Peiella</taxon>
    </lineage>
</organism>
<dbReference type="PANTHER" id="PTHR33990:SF1">
    <property type="entry name" value="PROTEIN YJDN"/>
    <property type="match status" value="1"/>
</dbReference>
<protein>
    <submittedName>
        <fullName evidence="2">VOC family protein</fullName>
    </submittedName>
</protein>
<dbReference type="SUPFAM" id="SSF54593">
    <property type="entry name" value="Glyoxalase/Bleomycin resistance protein/Dihydroxybiphenyl dioxygenase"/>
    <property type="match status" value="1"/>
</dbReference>
<reference evidence="2" key="1">
    <citation type="submission" date="2023-07" db="EMBL/GenBank/DDBJ databases">
        <title>Brevundimonas soil sp. nov., isolated from the soil of chemical plant.</title>
        <authorList>
            <person name="Wu N."/>
        </authorList>
    </citation>
    <scope>NUCLEOTIDE SEQUENCE</scope>
    <source>
        <strain evidence="2">XZ-24</strain>
    </source>
</reference>
<dbReference type="InterPro" id="IPR004360">
    <property type="entry name" value="Glyas_Fos-R_dOase_dom"/>
</dbReference>
<dbReference type="Gene3D" id="3.10.180.10">
    <property type="entry name" value="2,3-Dihydroxybiphenyl 1,2-Dioxygenase, domain 1"/>
    <property type="match status" value="1"/>
</dbReference>
<dbReference type="EMBL" id="JAUKTR010000001">
    <property type="protein sequence ID" value="MDO1558719.1"/>
    <property type="molecule type" value="Genomic_DNA"/>
</dbReference>